<dbReference type="InterPro" id="IPR025578">
    <property type="entry name" value="DUF4359"/>
</dbReference>
<evidence type="ECO:0000313" key="2">
    <source>
        <dbReference type="EMBL" id="MDG5755571.1"/>
    </source>
</evidence>
<organism evidence="2 3">
    <name type="scientific">Ectobacillus antri</name>
    <dbReference type="NCBI Taxonomy" id="2486280"/>
    <lineage>
        <taxon>Bacteria</taxon>
        <taxon>Bacillati</taxon>
        <taxon>Bacillota</taxon>
        <taxon>Bacilli</taxon>
        <taxon>Bacillales</taxon>
        <taxon>Bacillaceae</taxon>
        <taxon>Ectobacillus</taxon>
    </lineage>
</organism>
<dbReference type="RefSeq" id="WP_124566048.1">
    <property type="nucleotide sequence ID" value="NZ_JARRRY010000034.1"/>
</dbReference>
<proteinExistence type="predicted"/>
<feature type="chain" id="PRO_5046941471" evidence="1">
    <location>
        <begin position="20"/>
        <end position="130"/>
    </location>
</feature>
<feature type="signal peptide" evidence="1">
    <location>
        <begin position="1"/>
        <end position="19"/>
    </location>
</feature>
<dbReference type="Proteomes" id="UP001218246">
    <property type="component" value="Unassembled WGS sequence"/>
</dbReference>
<protein>
    <submittedName>
        <fullName evidence="2">DUF4359 domain-containing protein</fullName>
    </submittedName>
</protein>
<evidence type="ECO:0000256" key="1">
    <source>
        <dbReference type="SAM" id="SignalP"/>
    </source>
</evidence>
<comment type="caution">
    <text evidence="2">The sequence shown here is derived from an EMBL/GenBank/DDBJ whole genome shotgun (WGS) entry which is preliminary data.</text>
</comment>
<evidence type="ECO:0000313" key="3">
    <source>
        <dbReference type="Proteomes" id="UP001218246"/>
    </source>
</evidence>
<reference evidence="2 3" key="1">
    <citation type="submission" date="2023-04" db="EMBL/GenBank/DDBJ databases">
        <title>Ectobacillus antri isolated from activated sludge.</title>
        <authorList>
            <person name="Yan P."/>
            <person name="Liu X."/>
        </authorList>
    </citation>
    <scope>NUCLEOTIDE SEQUENCE [LARGE SCALE GENOMIC DNA]</scope>
    <source>
        <strain evidence="2 3">C18H</strain>
    </source>
</reference>
<keyword evidence="1" id="KW-0732">Signal</keyword>
<sequence length="130" mass="14808">MKWRYLSVALVIVSLLYLANTNPEKGDYTAWASKQFMERTAIHSTLAEAEKQDSVIGDLAAFGKSITEQVVEPQVGLMIDKHTKQQDYLFFSFYQTEFAVGTTQYKYETIGIADRFVLLEAPQQTTKKEP</sequence>
<gene>
    <name evidence="2" type="ORF">P6P90_16895</name>
</gene>
<keyword evidence="3" id="KW-1185">Reference proteome</keyword>
<dbReference type="EMBL" id="JARULN010000034">
    <property type="protein sequence ID" value="MDG5755571.1"/>
    <property type="molecule type" value="Genomic_DNA"/>
</dbReference>
<dbReference type="Pfam" id="PF14271">
    <property type="entry name" value="DUF4359"/>
    <property type="match status" value="1"/>
</dbReference>
<name>A0ABT6HB48_9BACI</name>
<accession>A0ABT6HB48</accession>